<dbReference type="Gene3D" id="2.30.30.40">
    <property type="entry name" value="SH3 Domains"/>
    <property type="match status" value="1"/>
</dbReference>
<feature type="non-terminal residue" evidence="2">
    <location>
        <position position="148"/>
    </location>
</feature>
<name>X0VY95_9ZZZZ</name>
<evidence type="ECO:0000313" key="2">
    <source>
        <dbReference type="EMBL" id="GAG16057.1"/>
    </source>
</evidence>
<accession>X0VY95</accession>
<evidence type="ECO:0000256" key="1">
    <source>
        <dbReference type="SAM" id="MobiDB-lite"/>
    </source>
</evidence>
<evidence type="ECO:0008006" key="3">
    <source>
        <dbReference type="Google" id="ProtNLM"/>
    </source>
</evidence>
<comment type="caution">
    <text evidence="2">The sequence shown here is derived from an EMBL/GenBank/DDBJ whole genome shotgun (WGS) entry which is preliminary data.</text>
</comment>
<dbReference type="AlphaFoldDB" id="X0VY95"/>
<dbReference type="EMBL" id="BARS01036523">
    <property type="protein sequence ID" value="GAG16057.1"/>
    <property type="molecule type" value="Genomic_DNA"/>
</dbReference>
<feature type="compositionally biased region" description="Basic and acidic residues" evidence="1">
    <location>
        <begin position="110"/>
        <end position="127"/>
    </location>
</feature>
<protein>
    <recommendedName>
        <fullName evidence="3">SH3b domain-containing protein</fullName>
    </recommendedName>
</protein>
<proteinExistence type="predicted"/>
<organism evidence="2">
    <name type="scientific">marine sediment metagenome</name>
    <dbReference type="NCBI Taxonomy" id="412755"/>
    <lineage>
        <taxon>unclassified sequences</taxon>
        <taxon>metagenomes</taxon>
        <taxon>ecological metagenomes</taxon>
    </lineage>
</organism>
<sequence length="148" mass="16637">MKKLLTLTLMFLIITAVSFPQGKQVKITAERAKIYLEASTSGYLIETLSKGTILNIYGTWKKPGDWYNVFYMSRKFKGMITGFVKASLVEPFIEIQPIPPEPTESPKAPEAPKIEKKPTETKAKEEIPPSPPKQEITPKTPEPTKLKT</sequence>
<feature type="region of interest" description="Disordered" evidence="1">
    <location>
        <begin position="96"/>
        <end position="148"/>
    </location>
</feature>
<reference evidence="2" key="1">
    <citation type="journal article" date="2014" name="Front. Microbiol.">
        <title>High frequency of phylogenetically diverse reductive dehalogenase-homologous genes in deep subseafloor sedimentary metagenomes.</title>
        <authorList>
            <person name="Kawai M."/>
            <person name="Futagami T."/>
            <person name="Toyoda A."/>
            <person name="Takaki Y."/>
            <person name="Nishi S."/>
            <person name="Hori S."/>
            <person name="Arai W."/>
            <person name="Tsubouchi T."/>
            <person name="Morono Y."/>
            <person name="Uchiyama I."/>
            <person name="Ito T."/>
            <person name="Fujiyama A."/>
            <person name="Inagaki F."/>
            <person name="Takami H."/>
        </authorList>
    </citation>
    <scope>NUCLEOTIDE SEQUENCE</scope>
    <source>
        <strain evidence="2">Expedition CK06-06</strain>
    </source>
</reference>
<gene>
    <name evidence="2" type="ORF">S01H1_56128</name>
</gene>